<evidence type="ECO:0000313" key="1">
    <source>
        <dbReference type="EMBL" id="SHN13895.1"/>
    </source>
</evidence>
<dbReference type="AlphaFoldDB" id="A0A1M7PAT0"/>
<reference evidence="1 2" key="1">
    <citation type="submission" date="2016-11" db="EMBL/GenBank/DDBJ databases">
        <authorList>
            <person name="Jaros S."/>
            <person name="Januszkiewicz K."/>
            <person name="Wedrychowicz H."/>
        </authorList>
    </citation>
    <scope>NUCLEOTIDE SEQUENCE [LARGE SCALE GENOMIC DNA]</scope>
    <source>
        <strain evidence="1 2">LMG 26898</strain>
    </source>
</reference>
<name>A0A1M7PAT0_9PSED</name>
<organism evidence="1 2">
    <name type="scientific">Pseudomonas asturiensis</name>
    <dbReference type="NCBI Taxonomy" id="1190415"/>
    <lineage>
        <taxon>Bacteria</taxon>
        <taxon>Pseudomonadati</taxon>
        <taxon>Pseudomonadota</taxon>
        <taxon>Gammaproteobacteria</taxon>
        <taxon>Pseudomonadales</taxon>
        <taxon>Pseudomonadaceae</taxon>
        <taxon>Pseudomonas</taxon>
    </lineage>
</organism>
<evidence type="ECO:0000313" key="2">
    <source>
        <dbReference type="Proteomes" id="UP000183983"/>
    </source>
</evidence>
<dbReference type="OrthoDB" id="9181631at2"/>
<dbReference type="RefSeq" id="WP_073168720.1">
    <property type="nucleotide sequence ID" value="NZ_FRDA01000009.1"/>
</dbReference>
<proteinExistence type="predicted"/>
<gene>
    <name evidence="1" type="ORF">SAMN05216593_10978</name>
</gene>
<dbReference type="EMBL" id="FRDA01000009">
    <property type="protein sequence ID" value="SHN13895.1"/>
    <property type="molecule type" value="Genomic_DNA"/>
</dbReference>
<dbReference type="Proteomes" id="UP000183983">
    <property type="component" value="Unassembled WGS sequence"/>
</dbReference>
<protein>
    <submittedName>
        <fullName evidence="1">Uncharacterized protein</fullName>
    </submittedName>
</protein>
<dbReference type="STRING" id="1190415.SAMN05216593_10978"/>
<accession>A0A1M7PAT0</accession>
<sequence>MVGNKNSTFSGSEPTWANACVGDNGSPGYFEYSKGFSTAANLLIDQVISKKMNMEIDDLVYPVCFNMRHSVELRLKGAIQELSFVAKAKKYEFSFDLSGSHDIGNIWGFFKLNSEILDGRYEDINNLIAETISDIAEVDATGQTFRYPLSNESKKHLTDVASINFFRLKEKFGQLERNLDKLHNLNLWLKYEYAQGTFTSRLSRPMIYRLARDLPPKSEWATPGFKDIKQQIMCKYAIGSRDLSKAVEKIKSHYFLSSMIGDPLPLKGIIPDQLFFFFDQWAPQNAKSLIPEAPSLGLDYWDRKESMLDSIKERASTRSLVWSEFETRLTPEYLAGLHALFYFARDRLYIEFYEELYESTLPEINGDFRLGIQSVKESFMHIFDKTNAMSNVVTSLFALGHNVLAEAIVDRYQVDSSLKWLERSRSGELFSYPDFARY</sequence>